<dbReference type="PANTHER" id="PTHR43029">
    <property type="entry name" value="AMMONIUM TRANSPORTER MEP2"/>
    <property type="match status" value="1"/>
</dbReference>
<evidence type="ECO:0000256" key="6">
    <source>
        <dbReference type="ARBA" id="ARBA00023136"/>
    </source>
</evidence>
<dbReference type="RefSeq" id="WP_377787020.1">
    <property type="nucleotide sequence ID" value="NZ_JBHLYQ010000001.1"/>
</dbReference>
<keyword evidence="4 9" id="KW-0812">Transmembrane</keyword>
<feature type="transmembrane region" description="Helical" evidence="9">
    <location>
        <begin position="20"/>
        <end position="41"/>
    </location>
</feature>
<dbReference type="InterPro" id="IPR018047">
    <property type="entry name" value="Ammonium_transpt_CS"/>
</dbReference>
<dbReference type="Proteomes" id="UP001589788">
    <property type="component" value="Unassembled WGS sequence"/>
</dbReference>
<dbReference type="PRINTS" id="PR00342">
    <property type="entry name" value="RHESUSRHD"/>
</dbReference>
<dbReference type="InterPro" id="IPR002229">
    <property type="entry name" value="RhesusRHD"/>
</dbReference>
<dbReference type="SUPFAM" id="SSF111352">
    <property type="entry name" value="Ammonium transporter"/>
    <property type="match status" value="1"/>
</dbReference>
<dbReference type="InterPro" id="IPR024041">
    <property type="entry name" value="NH4_transpt_AmtB-like_dom"/>
</dbReference>
<feature type="transmembrane region" description="Helical" evidence="9">
    <location>
        <begin position="53"/>
        <end position="73"/>
    </location>
</feature>
<feature type="transmembrane region" description="Helical" evidence="9">
    <location>
        <begin position="138"/>
        <end position="160"/>
    </location>
</feature>
<evidence type="ECO:0000256" key="9">
    <source>
        <dbReference type="SAM" id="Phobius"/>
    </source>
</evidence>
<dbReference type="InterPro" id="IPR001905">
    <property type="entry name" value="Ammonium_transpt"/>
</dbReference>
<gene>
    <name evidence="11" type="ORF">ACFFRE_00075</name>
</gene>
<feature type="transmembrane region" description="Helical" evidence="9">
    <location>
        <begin position="239"/>
        <end position="260"/>
    </location>
</feature>
<keyword evidence="5 9" id="KW-1133">Transmembrane helix</keyword>
<keyword evidence="7" id="KW-0924">Ammonia transport</keyword>
<proteinExistence type="inferred from homology"/>
<feature type="transmembrane region" description="Helical" evidence="9">
    <location>
        <begin position="272"/>
        <end position="293"/>
    </location>
</feature>
<dbReference type="InterPro" id="IPR029020">
    <property type="entry name" value="Ammonium/urea_transptr"/>
</dbReference>
<organism evidence="11 12">
    <name type="scientific">Aciditerrimonas ferrireducens</name>
    <dbReference type="NCBI Taxonomy" id="667306"/>
    <lineage>
        <taxon>Bacteria</taxon>
        <taxon>Bacillati</taxon>
        <taxon>Actinomycetota</taxon>
        <taxon>Acidimicrobiia</taxon>
        <taxon>Acidimicrobiales</taxon>
        <taxon>Acidimicrobiaceae</taxon>
        <taxon>Aciditerrimonas</taxon>
    </lineage>
</organism>
<feature type="transmembrane region" description="Helical" evidence="9">
    <location>
        <begin position="361"/>
        <end position="383"/>
    </location>
</feature>
<evidence type="ECO:0000259" key="10">
    <source>
        <dbReference type="Pfam" id="PF00909"/>
    </source>
</evidence>
<comment type="similarity">
    <text evidence="2">Belongs to the ammonia transporter channel (TC 1.A.11.2) family.</text>
</comment>
<dbReference type="Pfam" id="PF00909">
    <property type="entry name" value="Ammonium_transp"/>
    <property type="match status" value="1"/>
</dbReference>
<evidence type="ECO:0000313" key="11">
    <source>
        <dbReference type="EMBL" id="MFC0080555.1"/>
    </source>
</evidence>
<evidence type="ECO:0000256" key="2">
    <source>
        <dbReference type="ARBA" id="ARBA00005887"/>
    </source>
</evidence>
<keyword evidence="3" id="KW-0813">Transport</keyword>
<evidence type="ECO:0000256" key="5">
    <source>
        <dbReference type="ARBA" id="ARBA00022989"/>
    </source>
</evidence>
<name>A0ABV6BYN7_9ACTN</name>
<feature type="transmembrane region" description="Helical" evidence="9">
    <location>
        <begin position="305"/>
        <end position="326"/>
    </location>
</feature>
<dbReference type="PROSITE" id="PS01219">
    <property type="entry name" value="AMMONIUM_TRANSP"/>
    <property type="match status" value="1"/>
</dbReference>
<evidence type="ECO:0000256" key="1">
    <source>
        <dbReference type="ARBA" id="ARBA00004141"/>
    </source>
</evidence>
<feature type="transmembrane region" description="Helical" evidence="9">
    <location>
        <begin position="429"/>
        <end position="448"/>
    </location>
</feature>
<dbReference type="Gene3D" id="1.10.3430.10">
    <property type="entry name" value="Ammonium transporter AmtB like domains"/>
    <property type="match status" value="1"/>
</dbReference>
<dbReference type="EMBL" id="JBHLYQ010000001">
    <property type="protein sequence ID" value="MFC0080555.1"/>
    <property type="molecule type" value="Genomic_DNA"/>
</dbReference>
<evidence type="ECO:0000256" key="7">
    <source>
        <dbReference type="ARBA" id="ARBA00023177"/>
    </source>
</evidence>
<dbReference type="PANTHER" id="PTHR43029:SF10">
    <property type="entry name" value="AMMONIUM TRANSPORTER MEP2"/>
    <property type="match status" value="1"/>
</dbReference>
<evidence type="ECO:0000313" key="12">
    <source>
        <dbReference type="Proteomes" id="UP001589788"/>
    </source>
</evidence>
<feature type="transmembrane region" description="Helical" evidence="9">
    <location>
        <begin position="332"/>
        <end position="349"/>
    </location>
</feature>
<feature type="domain" description="Ammonium transporter AmtB-like" evidence="10">
    <location>
        <begin position="21"/>
        <end position="474"/>
    </location>
</feature>
<evidence type="ECO:0000256" key="8">
    <source>
        <dbReference type="ARBA" id="ARBA00050025"/>
    </source>
</evidence>
<keyword evidence="6 9" id="KW-0472">Membrane</keyword>
<evidence type="ECO:0000256" key="3">
    <source>
        <dbReference type="ARBA" id="ARBA00022448"/>
    </source>
</evidence>
<evidence type="ECO:0000256" key="4">
    <source>
        <dbReference type="ARBA" id="ARBA00022692"/>
    </source>
</evidence>
<reference evidence="11 12" key="1">
    <citation type="submission" date="2024-09" db="EMBL/GenBank/DDBJ databases">
        <authorList>
            <person name="Sun Q."/>
            <person name="Mori K."/>
        </authorList>
    </citation>
    <scope>NUCLEOTIDE SEQUENCE [LARGE SCALE GENOMIC DNA]</scope>
    <source>
        <strain evidence="11 12">JCM 15389</strain>
    </source>
</reference>
<accession>A0ABV6BYN7</accession>
<feature type="transmembrane region" description="Helical" evidence="9">
    <location>
        <begin position="206"/>
        <end position="227"/>
    </location>
</feature>
<comment type="subcellular location">
    <subcellularLocation>
        <location evidence="1">Membrane</location>
        <topology evidence="1">Multi-pass membrane protein</topology>
    </subcellularLocation>
</comment>
<protein>
    <recommendedName>
        <fullName evidence="8">Ammonium transporter</fullName>
    </recommendedName>
</protein>
<feature type="transmembrane region" description="Helical" evidence="9">
    <location>
        <begin position="172"/>
        <end position="194"/>
    </location>
</feature>
<sequence length="513" mass="54810">MLAAAHQIPYPSWLNPGDNTWQLVAATLVGLMSLPGLAVLFASLVQRKWSVNVLLMTFTGFALVLVVWVLWGYNMAFGHAIGNGVVTSGSLAVQRYTSSHYSFWTRFFDDFVGMPHPILSHFAEENQAVSGANTVIPYHFPTATLALFQLVFAAITPLLFMGSILSRLKFKAWCLLVPLWITVVYCVDAFLIWGGGYFAQQGALDYSGGFVIHMSAGVSGFVAAWVLGPRLKRDRDHALPNNLVMVAVGAGILWLGWNGFNGGDPYYAGANAAAAVLNTNIATAVALLTWVAMDAGLSRAKKPTFLGAVNGMICGLVGITPCAGWVDGVGAIVVGVACSGVVWFAWNYLPRVRPFSKVDDALGVVYTHGIAGLLGGLLLGLLANPGMVEYGCSGSRAAYSATTASCTPVVARGLFYTGSWHLEWEQFRAALFVILWSAVMTFLIMHLVKFLARGLRYDPEELEVGDVAVHDEEAFPVDRYAGRVGAFSLAGLAVGEVSPQAVALEDPGGEDAG</sequence>
<comment type="caution">
    <text evidence="11">The sequence shown here is derived from an EMBL/GenBank/DDBJ whole genome shotgun (WGS) entry which is preliminary data.</text>
</comment>
<keyword evidence="12" id="KW-1185">Reference proteome</keyword>